<dbReference type="PANTHER" id="PTHR23021:SF11">
    <property type="entry name" value="SERPENTINE RECEPTOR, CLASS T"/>
    <property type="match status" value="1"/>
</dbReference>
<comment type="caution">
    <text evidence="2">The sequence shown here is derived from an EMBL/GenBank/DDBJ whole genome shotgun (WGS) entry which is preliminary data.</text>
</comment>
<organism evidence="2 3">
    <name type="scientific">Pristionchus mayeri</name>
    <dbReference type="NCBI Taxonomy" id="1317129"/>
    <lineage>
        <taxon>Eukaryota</taxon>
        <taxon>Metazoa</taxon>
        <taxon>Ecdysozoa</taxon>
        <taxon>Nematoda</taxon>
        <taxon>Chromadorea</taxon>
        <taxon>Rhabditida</taxon>
        <taxon>Rhabditina</taxon>
        <taxon>Diplogasteromorpha</taxon>
        <taxon>Diplogasteroidea</taxon>
        <taxon>Neodiplogasteridae</taxon>
        <taxon>Pristionchus</taxon>
    </lineage>
</organism>
<dbReference type="PANTHER" id="PTHR23021">
    <property type="entry name" value="SERPENTINE RECEPTOR, CLASS T"/>
    <property type="match status" value="1"/>
</dbReference>
<keyword evidence="1" id="KW-0812">Transmembrane</keyword>
<protein>
    <recommendedName>
        <fullName evidence="4">G protein-coupled receptor</fullName>
    </recommendedName>
</protein>
<accession>A0AAN5C990</accession>
<name>A0AAN5C990_9BILA</name>
<feature type="transmembrane region" description="Helical" evidence="1">
    <location>
        <begin position="86"/>
        <end position="109"/>
    </location>
</feature>
<dbReference type="EMBL" id="BTRK01000002">
    <property type="protein sequence ID" value="GMR35450.1"/>
    <property type="molecule type" value="Genomic_DNA"/>
</dbReference>
<keyword evidence="3" id="KW-1185">Reference proteome</keyword>
<gene>
    <name evidence="2" type="ORF">PMAYCL1PPCAC_05645</name>
</gene>
<evidence type="ECO:0000256" key="1">
    <source>
        <dbReference type="SAM" id="Phobius"/>
    </source>
</evidence>
<feature type="transmembrane region" description="Helical" evidence="1">
    <location>
        <begin position="140"/>
        <end position="159"/>
    </location>
</feature>
<feature type="transmembrane region" description="Helical" evidence="1">
    <location>
        <begin position="23"/>
        <end position="45"/>
    </location>
</feature>
<feature type="non-terminal residue" evidence="2">
    <location>
        <position position="1"/>
    </location>
</feature>
<sequence>NLSSVMPPGPEWAEQYGVKRIPFGLYSLIFGLVTEILYIPCTLGLHKEMLSSCYQIMFWLSLLDMVAIMANCILFGGAVYCSDPAMTLGVGIVAYCIWCCASACCLVIVNSTLQSMFFSPFIPGHGLEEYVNWPHAVHNIFVACFTCLLYLTLSIVIIANNSNTVIETNY</sequence>
<evidence type="ECO:0008006" key="4">
    <source>
        <dbReference type="Google" id="ProtNLM"/>
    </source>
</evidence>
<feature type="transmembrane region" description="Helical" evidence="1">
    <location>
        <begin position="57"/>
        <end position="80"/>
    </location>
</feature>
<keyword evidence="1" id="KW-1133">Transmembrane helix</keyword>
<proteinExistence type="predicted"/>
<reference evidence="3" key="1">
    <citation type="submission" date="2022-10" db="EMBL/GenBank/DDBJ databases">
        <title>Genome assembly of Pristionchus species.</title>
        <authorList>
            <person name="Yoshida K."/>
            <person name="Sommer R.J."/>
        </authorList>
    </citation>
    <scope>NUCLEOTIDE SEQUENCE [LARGE SCALE GENOMIC DNA]</scope>
    <source>
        <strain evidence="3">RS5460</strain>
    </source>
</reference>
<dbReference type="Proteomes" id="UP001328107">
    <property type="component" value="Unassembled WGS sequence"/>
</dbReference>
<evidence type="ECO:0000313" key="2">
    <source>
        <dbReference type="EMBL" id="GMR35450.1"/>
    </source>
</evidence>
<dbReference type="AlphaFoldDB" id="A0AAN5C990"/>
<evidence type="ECO:0000313" key="3">
    <source>
        <dbReference type="Proteomes" id="UP001328107"/>
    </source>
</evidence>
<keyword evidence="1" id="KW-0472">Membrane</keyword>
<dbReference type="InterPro" id="IPR019425">
    <property type="entry name" value="7TM_GPCR_serpentine_rcpt_Srt"/>
</dbReference>
<dbReference type="Pfam" id="PF10321">
    <property type="entry name" value="7TM_GPCR_Srt"/>
    <property type="match status" value="1"/>
</dbReference>